<dbReference type="PATRIC" id="fig|396014.3.peg.2936"/>
<feature type="domain" description="CAAX prenyl protease 2/Lysostaphin resistance protein A-like" evidence="2">
    <location>
        <begin position="146"/>
        <end position="237"/>
    </location>
</feature>
<keyword evidence="4" id="KW-1185">Reference proteome</keyword>
<evidence type="ECO:0000313" key="4">
    <source>
        <dbReference type="Proteomes" id="UP000023067"/>
    </source>
</evidence>
<keyword evidence="1" id="KW-1133">Transmembrane helix</keyword>
<dbReference type="InterPro" id="IPR003675">
    <property type="entry name" value="Rce1/LyrA-like_dom"/>
</dbReference>
<dbReference type="STRING" id="396014.BF93_04525"/>
<dbReference type="EMBL" id="JDYK01000017">
    <property type="protein sequence ID" value="EWS80277.1"/>
    <property type="molecule type" value="Genomic_DNA"/>
</dbReference>
<dbReference type="GO" id="GO:0080120">
    <property type="term" value="P:CAAX-box protein maturation"/>
    <property type="evidence" value="ECO:0007669"/>
    <property type="project" value="UniProtKB-ARBA"/>
</dbReference>
<keyword evidence="3" id="KW-0378">Hydrolase</keyword>
<keyword evidence="3" id="KW-0645">Protease</keyword>
<dbReference type="GO" id="GO:0006508">
    <property type="term" value="P:proteolysis"/>
    <property type="evidence" value="ECO:0007669"/>
    <property type="project" value="UniProtKB-KW"/>
</dbReference>
<evidence type="ECO:0000256" key="1">
    <source>
        <dbReference type="SAM" id="Phobius"/>
    </source>
</evidence>
<dbReference type="Proteomes" id="UP000023067">
    <property type="component" value="Unassembled WGS sequence"/>
</dbReference>
<accession>Z9JR96</accession>
<keyword evidence="1" id="KW-0472">Membrane</keyword>
<proteinExistence type="predicted"/>
<name>Z9JR96_9MICO</name>
<feature type="transmembrane region" description="Helical" evidence="1">
    <location>
        <begin position="198"/>
        <end position="219"/>
    </location>
</feature>
<keyword evidence="1" id="KW-0812">Transmembrane</keyword>
<sequence length="252" mass="26012">MSIVIPARLLRAEIVVVLALSLGRSAVYAVLALVEAMARGPLAEQSVALNASASEMPWADLARQLLGIVFTLAPVALAVLLLALTAGSVRAALADLGLDLAAPLRDALAGLALAAGIGLPGLAVYAAGRAIGATVEVIPAALAEHWWTVPVLVLQAVKNAVVEEVIAVGYLSRRLEALGWGPGRIILASALLRGAYHLYQGIGPGIANAVMGVVFAAWFRRTGRTMPLVIAHTLLDVVAFVGYAVLKDAISL</sequence>
<evidence type="ECO:0000259" key="2">
    <source>
        <dbReference type="Pfam" id="PF02517"/>
    </source>
</evidence>
<dbReference type="eggNOG" id="COG1266">
    <property type="taxonomic scope" value="Bacteria"/>
</dbReference>
<feature type="transmembrane region" description="Helical" evidence="1">
    <location>
        <begin position="226"/>
        <end position="246"/>
    </location>
</feature>
<feature type="transmembrane region" description="Helical" evidence="1">
    <location>
        <begin position="65"/>
        <end position="86"/>
    </location>
</feature>
<dbReference type="AlphaFoldDB" id="Z9JR96"/>
<gene>
    <name evidence="3" type="ORF">BF93_04525</name>
</gene>
<dbReference type="GO" id="GO:0004175">
    <property type="term" value="F:endopeptidase activity"/>
    <property type="evidence" value="ECO:0007669"/>
    <property type="project" value="UniProtKB-ARBA"/>
</dbReference>
<dbReference type="HOGENOM" id="CLU_080128_0_0_11"/>
<feature type="transmembrane region" description="Helical" evidence="1">
    <location>
        <begin position="12"/>
        <end position="34"/>
    </location>
</feature>
<organism evidence="3 4">
    <name type="scientific">Brachybacterium phenoliresistens</name>
    <dbReference type="NCBI Taxonomy" id="396014"/>
    <lineage>
        <taxon>Bacteria</taxon>
        <taxon>Bacillati</taxon>
        <taxon>Actinomycetota</taxon>
        <taxon>Actinomycetes</taxon>
        <taxon>Micrococcales</taxon>
        <taxon>Dermabacteraceae</taxon>
        <taxon>Brachybacterium</taxon>
    </lineage>
</organism>
<dbReference type="Pfam" id="PF02517">
    <property type="entry name" value="Rce1-like"/>
    <property type="match status" value="1"/>
</dbReference>
<reference evidence="3 4" key="1">
    <citation type="submission" date="2014-02" db="EMBL/GenBank/DDBJ databases">
        <title>Genome sequence of Brachybacterium phenoliresistens strain W13A50.</title>
        <authorList>
            <person name="Wang X."/>
        </authorList>
    </citation>
    <scope>NUCLEOTIDE SEQUENCE [LARGE SCALE GENOMIC DNA]</scope>
    <source>
        <strain evidence="3 4">W13A50</strain>
    </source>
</reference>
<evidence type="ECO:0000313" key="3">
    <source>
        <dbReference type="EMBL" id="EWS80277.1"/>
    </source>
</evidence>
<protein>
    <submittedName>
        <fullName evidence="3">CAAX protease</fullName>
    </submittedName>
</protein>
<feature type="transmembrane region" description="Helical" evidence="1">
    <location>
        <begin position="107"/>
        <end position="127"/>
    </location>
</feature>
<comment type="caution">
    <text evidence="3">The sequence shown here is derived from an EMBL/GenBank/DDBJ whole genome shotgun (WGS) entry which is preliminary data.</text>
</comment>